<dbReference type="Proteomes" id="UP000015106">
    <property type="component" value="Chromosome 5"/>
</dbReference>
<evidence type="ECO:0000313" key="2">
    <source>
        <dbReference type="EnsemblPlants" id="TuG1812G0500005372.01.T01.cds314396"/>
    </source>
</evidence>
<dbReference type="EnsemblPlants" id="TuG1812G0500005372.01.T01">
    <property type="protein sequence ID" value="TuG1812G0500005372.01.T01.cds314396"/>
    <property type="gene ID" value="TuG1812G0500005372.01"/>
</dbReference>
<name>A0A8R7QIH0_TRIUA</name>
<dbReference type="Gramene" id="TuG1812G0500005372.01.T01">
    <property type="protein sequence ID" value="TuG1812G0500005372.01.T01.cds314396"/>
    <property type="gene ID" value="TuG1812G0500005372.01"/>
</dbReference>
<evidence type="ECO:0000313" key="3">
    <source>
        <dbReference type="Proteomes" id="UP000015106"/>
    </source>
</evidence>
<proteinExistence type="predicted"/>
<reference evidence="2" key="3">
    <citation type="submission" date="2022-06" db="UniProtKB">
        <authorList>
            <consortium name="EnsemblPlants"/>
        </authorList>
    </citation>
    <scope>IDENTIFICATION</scope>
</reference>
<reference evidence="3" key="1">
    <citation type="journal article" date="2013" name="Nature">
        <title>Draft genome of the wheat A-genome progenitor Triticum urartu.</title>
        <authorList>
            <person name="Ling H.Q."/>
            <person name="Zhao S."/>
            <person name="Liu D."/>
            <person name="Wang J."/>
            <person name="Sun H."/>
            <person name="Zhang C."/>
            <person name="Fan H."/>
            <person name="Li D."/>
            <person name="Dong L."/>
            <person name="Tao Y."/>
            <person name="Gao C."/>
            <person name="Wu H."/>
            <person name="Li Y."/>
            <person name="Cui Y."/>
            <person name="Guo X."/>
            <person name="Zheng S."/>
            <person name="Wang B."/>
            <person name="Yu K."/>
            <person name="Liang Q."/>
            <person name="Yang W."/>
            <person name="Lou X."/>
            <person name="Chen J."/>
            <person name="Feng M."/>
            <person name="Jian J."/>
            <person name="Zhang X."/>
            <person name="Luo G."/>
            <person name="Jiang Y."/>
            <person name="Liu J."/>
            <person name="Wang Z."/>
            <person name="Sha Y."/>
            <person name="Zhang B."/>
            <person name="Wu H."/>
            <person name="Tang D."/>
            <person name="Shen Q."/>
            <person name="Xue P."/>
            <person name="Zou S."/>
            <person name="Wang X."/>
            <person name="Liu X."/>
            <person name="Wang F."/>
            <person name="Yang Y."/>
            <person name="An X."/>
            <person name="Dong Z."/>
            <person name="Zhang K."/>
            <person name="Zhang X."/>
            <person name="Luo M.C."/>
            <person name="Dvorak J."/>
            <person name="Tong Y."/>
            <person name="Wang J."/>
            <person name="Yang H."/>
            <person name="Li Z."/>
            <person name="Wang D."/>
            <person name="Zhang A."/>
            <person name="Wang J."/>
        </authorList>
    </citation>
    <scope>NUCLEOTIDE SEQUENCE</scope>
    <source>
        <strain evidence="3">cv. G1812</strain>
    </source>
</reference>
<dbReference type="AlphaFoldDB" id="A0A8R7QIH0"/>
<protein>
    <submittedName>
        <fullName evidence="2">Uncharacterized protein</fullName>
    </submittedName>
</protein>
<organism evidence="2 3">
    <name type="scientific">Triticum urartu</name>
    <name type="common">Red wild einkorn</name>
    <name type="synonym">Crithodium urartu</name>
    <dbReference type="NCBI Taxonomy" id="4572"/>
    <lineage>
        <taxon>Eukaryota</taxon>
        <taxon>Viridiplantae</taxon>
        <taxon>Streptophyta</taxon>
        <taxon>Embryophyta</taxon>
        <taxon>Tracheophyta</taxon>
        <taxon>Spermatophyta</taxon>
        <taxon>Magnoliopsida</taxon>
        <taxon>Liliopsida</taxon>
        <taxon>Poales</taxon>
        <taxon>Poaceae</taxon>
        <taxon>BOP clade</taxon>
        <taxon>Pooideae</taxon>
        <taxon>Triticodae</taxon>
        <taxon>Triticeae</taxon>
        <taxon>Triticinae</taxon>
        <taxon>Triticum</taxon>
    </lineage>
</organism>
<keyword evidence="3" id="KW-1185">Reference proteome</keyword>
<accession>A0A8R7QIH0</accession>
<reference evidence="2" key="2">
    <citation type="submission" date="2018-03" db="EMBL/GenBank/DDBJ databases">
        <title>The Triticum urartu genome reveals the dynamic nature of wheat genome evolution.</title>
        <authorList>
            <person name="Ling H."/>
            <person name="Ma B."/>
            <person name="Shi X."/>
            <person name="Liu H."/>
            <person name="Dong L."/>
            <person name="Sun H."/>
            <person name="Cao Y."/>
            <person name="Gao Q."/>
            <person name="Zheng S."/>
            <person name="Li Y."/>
            <person name="Yu Y."/>
            <person name="Du H."/>
            <person name="Qi M."/>
            <person name="Li Y."/>
            <person name="Yu H."/>
            <person name="Cui Y."/>
            <person name="Wang N."/>
            <person name="Chen C."/>
            <person name="Wu H."/>
            <person name="Zhao Y."/>
            <person name="Zhang J."/>
            <person name="Li Y."/>
            <person name="Zhou W."/>
            <person name="Zhang B."/>
            <person name="Hu W."/>
            <person name="Eijk M."/>
            <person name="Tang J."/>
            <person name="Witsenboer H."/>
            <person name="Zhao S."/>
            <person name="Li Z."/>
            <person name="Zhang A."/>
            <person name="Wang D."/>
            <person name="Liang C."/>
        </authorList>
    </citation>
    <scope>NUCLEOTIDE SEQUENCE [LARGE SCALE GENOMIC DNA]</scope>
    <source>
        <strain evidence="2">cv. G1812</strain>
    </source>
</reference>
<feature type="region of interest" description="Disordered" evidence="1">
    <location>
        <begin position="1"/>
        <end position="55"/>
    </location>
</feature>
<sequence length="168" mass="18031">HRHGSRSFHDGRRWRHGDAVPQPSLAGLLHPDLELPDTLGDGAAAGDGGAPSKEPWHLHVAQQPRCTAGRCVPVEVDAVSGVAGEVPDLPNPHLDLLVAAALPTTGSQLLGPGKVAEEAVHDLHLVLDEVRVIIGRQQPMVAVCRCRWPARCRLRMSRRLAGKLQPSL</sequence>
<evidence type="ECO:0000256" key="1">
    <source>
        <dbReference type="SAM" id="MobiDB-lite"/>
    </source>
</evidence>